<dbReference type="PANTHER" id="PTHR39327">
    <property type="match status" value="1"/>
</dbReference>
<keyword evidence="1" id="KW-0614">Plasmid</keyword>
<dbReference type="Gene3D" id="3.10.620.30">
    <property type="match status" value="1"/>
</dbReference>
<gene>
    <name evidence="1" type="ORF">EHC69_27040</name>
</gene>
<proteinExistence type="predicted"/>
<name>A0AAX1FZP7_VIBPH</name>
<dbReference type="Pfam" id="PF06035">
    <property type="entry name" value="Peptidase_C93"/>
    <property type="match status" value="1"/>
</dbReference>
<evidence type="ECO:0000313" key="1">
    <source>
        <dbReference type="EMBL" id="QHH12935.1"/>
    </source>
</evidence>
<reference evidence="1 2" key="1">
    <citation type="submission" date="2018-12" db="EMBL/GenBank/DDBJ databases">
        <title>Genomic insights into the evolutionary origins and pathogenicity of five Vibrio parahaemolyticus strains isolated from the shrimp with acute hepatopancreatic necrosis disease (AHPND).</title>
        <authorList>
            <person name="Yang Q."/>
            <person name="Dong X."/>
            <person name="Xie G."/>
            <person name="Fu S."/>
            <person name="Zou P."/>
            <person name="Sun J."/>
            <person name="Wang Y."/>
            <person name="Huang J."/>
        </authorList>
    </citation>
    <scope>NUCLEOTIDE SEQUENCE [LARGE SCALE GENOMIC DNA]</scope>
    <source>
        <strain evidence="1 2">20160303005-1</strain>
        <plasmid evidence="2">pvpsd2016-1</plasmid>
    </source>
</reference>
<dbReference type="PANTHER" id="PTHR39327:SF1">
    <property type="entry name" value="BLR5470 PROTEIN"/>
    <property type="match status" value="1"/>
</dbReference>
<geneLocation type="plasmid" evidence="2">
    <name>pvpsd2016-1</name>
</geneLocation>
<evidence type="ECO:0000313" key="2">
    <source>
        <dbReference type="Proteomes" id="UP000464718"/>
    </source>
</evidence>
<sequence>MGWSSILLLSRYNSMDVNMRRMIMMCLLWGVGDAQAREYVWIKHRLLITHEFYNQIIYTRDITLWGQKDYWATPEETLRGFKGDCEDIAIAKYFSLLRQGIPFERLRLAYLLLASSAPKTYHLVLEYHHEDGIDVLDNRYSQIYSANEAYHAQTIVTFDLHYMWINNVRIGESQVRMEKWASLLVRHQHHAAMTLEKQRMTQVMPHLVKEF</sequence>
<protein>
    <recommendedName>
        <fullName evidence="3">Sulfate adenylyltransferase</fullName>
    </recommendedName>
</protein>
<dbReference type="InterPro" id="IPR010319">
    <property type="entry name" value="Transglutaminase-like_Cys_pept"/>
</dbReference>
<dbReference type="EMBL" id="CP034300">
    <property type="protein sequence ID" value="QHH12935.1"/>
    <property type="molecule type" value="Genomic_DNA"/>
</dbReference>
<accession>A0AAX1FZP7</accession>
<evidence type="ECO:0008006" key="3">
    <source>
        <dbReference type="Google" id="ProtNLM"/>
    </source>
</evidence>
<dbReference type="Proteomes" id="UP000464718">
    <property type="component" value="Plasmid pvpsd2016-1"/>
</dbReference>
<dbReference type="AlphaFoldDB" id="A0AAX1FZP7"/>
<organism evidence="1 2">
    <name type="scientific">Vibrio parahaemolyticus</name>
    <dbReference type="NCBI Taxonomy" id="670"/>
    <lineage>
        <taxon>Bacteria</taxon>
        <taxon>Pseudomonadati</taxon>
        <taxon>Pseudomonadota</taxon>
        <taxon>Gammaproteobacteria</taxon>
        <taxon>Vibrionales</taxon>
        <taxon>Vibrionaceae</taxon>
        <taxon>Vibrio</taxon>
    </lineage>
</organism>